<dbReference type="PANTHER" id="PTHR12876">
    <property type="entry name" value="N4BP1-RELATED"/>
    <property type="match status" value="1"/>
</dbReference>
<dbReference type="PANTHER" id="PTHR12876:SF35">
    <property type="entry name" value="LD08718P-RELATED"/>
    <property type="match status" value="1"/>
</dbReference>
<dbReference type="EMBL" id="CP092885">
    <property type="protein sequence ID" value="UYV83176.1"/>
    <property type="molecule type" value="Genomic_DNA"/>
</dbReference>
<keyword evidence="3" id="KW-1185">Reference proteome</keyword>
<sequence>MVIKNVRKWCWEFNEGRINVHDEQRSGRLSLPESTVAQIDEMVRANRRITLEEIEDGLNEDCSHFSVHKIVSETLGYRRVSARWVDKWLKEAAGEWYNTGITNHGNNGVFSCRGIKLVIDYFRNRGHSSITAFVPQYMRKRNPGIPISDQQLLEQLHSEGFIEFTPSRTIGSTKIASYDDRFIVGLASKNGGVIVSNDNFRDIICESPEFARAKLRFGAKMTSFHAWRAALRRLPDAVIAAFRSTRGGPIWKAFGSFRGYLNVEKQHLETPGAFCEFFLHLGTFLIQQSLQFSVLELLGRFSMWFIIKFEIATLEFFKPPVTLRFAQSVVAVNFLEHSVGFSGTFLPVEGEQQNFPQMGTFWLRNRHFPRAPENFHDLNFSKTARMLMPRESKNKTPTTAPPSAQIKLHSGLWRPFSRFILIDLRFWLSPTSVPSVGDTCAVCRLLMYCMVGDFFMPPEDPLGRRGPKLEAFLRFP</sequence>
<dbReference type="Pfam" id="PF11977">
    <property type="entry name" value="RNase_Zc3h12a"/>
    <property type="match status" value="1"/>
</dbReference>
<accession>A0ABY6LS63</accession>
<reference evidence="2 3" key="1">
    <citation type="submission" date="2022-03" db="EMBL/GenBank/DDBJ databases">
        <title>A chromosomal length assembly of Cordylochernes scorpioides.</title>
        <authorList>
            <person name="Zeh D."/>
            <person name="Zeh J."/>
        </authorList>
    </citation>
    <scope>NUCLEOTIDE SEQUENCE [LARGE SCALE GENOMIC DNA]</scope>
    <source>
        <strain evidence="2">IN4F17</strain>
        <tissue evidence="2">Whole Body</tissue>
    </source>
</reference>
<evidence type="ECO:0000313" key="2">
    <source>
        <dbReference type="EMBL" id="UYV83176.1"/>
    </source>
</evidence>
<organism evidence="2 3">
    <name type="scientific">Cordylochernes scorpioides</name>
    <dbReference type="NCBI Taxonomy" id="51811"/>
    <lineage>
        <taxon>Eukaryota</taxon>
        <taxon>Metazoa</taxon>
        <taxon>Ecdysozoa</taxon>
        <taxon>Arthropoda</taxon>
        <taxon>Chelicerata</taxon>
        <taxon>Arachnida</taxon>
        <taxon>Pseudoscorpiones</taxon>
        <taxon>Cheliferoidea</taxon>
        <taxon>Chernetidae</taxon>
        <taxon>Cordylochernes</taxon>
    </lineage>
</organism>
<dbReference type="InterPro" id="IPR021869">
    <property type="entry name" value="RNase_Zc3h12_NYN"/>
</dbReference>
<dbReference type="Gene3D" id="3.40.50.11980">
    <property type="match status" value="2"/>
</dbReference>
<dbReference type="Proteomes" id="UP001235939">
    <property type="component" value="Chromosome 23"/>
</dbReference>
<feature type="domain" description="RNase NYN" evidence="1">
    <location>
        <begin position="103"/>
        <end position="212"/>
    </location>
</feature>
<evidence type="ECO:0000313" key="3">
    <source>
        <dbReference type="Proteomes" id="UP001235939"/>
    </source>
</evidence>
<dbReference type="CDD" id="cd18719">
    <property type="entry name" value="PIN_Zc3h12a-N4BP1-like"/>
    <property type="match status" value="1"/>
</dbReference>
<dbReference type="InterPro" id="IPR051101">
    <property type="entry name" value="ZC3H12/N4BP1_RNase_Reg"/>
</dbReference>
<proteinExistence type="predicted"/>
<evidence type="ECO:0000259" key="1">
    <source>
        <dbReference type="Pfam" id="PF11977"/>
    </source>
</evidence>
<name>A0ABY6LS63_9ARAC</name>
<gene>
    <name evidence="2" type="ORF">LAZ67_23000069</name>
</gene>
<protein>
    <submittedName>
        <fullName evidence="2">ZC3H12C</fullName>
    </submittedName>
</protein>